<dbReference type="InterPro" id="IPR052892">
    <property type="entry name" value="NA-targeting_endonuclease"/>
</dbReference>
<accession>A0A6J5TDH5</accession>
<reference evidence="2" key="1">
    <citation type="submission" date="2020-05" db="EMBL/GenBank/DDBJ databases">
        <authorList>
            <person name="Chiriac C."/>
            <person name="Salcher M."/>
            <person name="Ghai R."/>
            <person name="Kavagutti S V."/>
        </authorList>
    </citation>
    <scope>NUCLEOTIDE SEQUENCE</scope>
</reference>
<dbReference type="EMBL" id="LR797824">
    <property type="protein sequence ID" value="CAB4241690.1"/>
    <property type="molecule type" value="Genomic_DNA"/>
</dbReference>
<dbReference type="InterPro" id="IPR029471">
    <property type="entry name" value="HNH_5"/>
</dbReference>
<keyword evidence="2" id="KW-0255">Endonuclease</keyword>
<gene>
    <name evidence="2" type="ORF">UFOVP71_228</name>
</gene>
<protein>
    <submittedName>
        <fullName evidence="2">McrA Restriction endonuclease</fullName>
    </submittedName>
</protein>
<evidence type="ECO:0000259" key="1">
    <source>
        <dbReference type="SMART" id="SM00507"/>
    </source>
</evidence>
<dbReference type="Pfam" id="PF14279">
    <property type="entry name" value="HNH_5"/>
    <property type="match status" value="1"/>
</dbReference>
<organism evidence="2">
    <name type="scientific">uncultured Caudovirales phage</name>
    <dbReference type="NCBI Taxonomy" id="2100421"/>
    <lineage>
        <taxon>Viruses</taxon>
        <taxon>Duplodnaviria</taxon>
        <taxon>Heunggongvirae</taxon>
        <taxon>Uroviricota</taxon>
        <taxon>Caudoviricetes</taxon>
        <taxon>Peduoviridae</taxon>
        <taxon>Maltschvirus</taxon>
        <taxon>Maltschvirus maltsch</taxon>
    </lineage>
</organism>
<dbReference type="PANTHER" id="PTHR33877">
    <property type="entry name" value="SLL1193 PROTEIN"/>
    <property type="match status" value="1"/>
</dbReference>
<keyword evidence="2" id="KW-0378">Hydrolase</keyword>
<evidence type="ECO:0000313" key="2">
    <source>
        <dbReference type="EMBL" id="CAB4241690.1"/>
    </source>
</evidence>
<dbReference type="PANTHER" id="PTHR33877:SF2">
    <property type="entry name" value="OS07G0170200 PROTEIN"/>
    <property type="match status" value="1"/>
</dbReference>
<proteinExistence type="predicted"/>
<dbReference type="InterPro" id="IPR003615">
    <property type="entry name" value="HNH_nuc"/>
</dbReference>
<dbReference type="GO" id="GO:0004519">
    <property type="term" value="F:endonuclease activity"/>
    <property type="evidence" value="ECO:0007669"/>
    <property type="project" value="UniProtKB-KW"/>
</dbReference>
<name>A0A6J5TDH5_9CAUD</name>
<dbReference type="CDD" id="cd00085">
    <property type="entry name" value="HNHc"/>
    <property type="match status" value="1"/>
</dbReference>
<dbReference type="Gene3D" id="1.10.30.50">
    <property type="match status" value="1"/>
</dbReference>
<dbReference type="SMART" id="SM00507">
    <property type="entry name" value="HNHc"/>
    <property type="match status" value="1"/>
</dbReference>
<keyword evidence="2" id="KW-0540">Nuclease</keyword>
<sequence>MILEHQYPALLLNADWQPVQMHPLSTISWQDAIKAVVSDRVTVVSEYDVEIHSGTKAWKLPSVLALKDYVNRDQRPTFSRYNVFMRDKFTCQYCGGEFETRQLTFDHVIPRAAGGISSWTNVVAACSPCNHRKGSKLPKEIGMFPINTPKAPSAWDLYAQAKRIPHKNLHESWRDYLYWDTELEES</sequence>
<feature type="domain" description="HNH nuclease" evidence="1">
    <location>
        <begin position="80"/>
        <end position="131"/>
    </location>
</feature>